<sequence>MLENELLPEELDILNRLTNYPLDFQAMTVVTNLYRAAQLLRAEMEREVLSPYKLSWTGFSLLYNLWIWGAMETRKLSKSMGVTVATVSSISNTLERKELCGREVDPRDRRLVLLHLTEKGKEVIEELYPKFNQGEKDFVSVLNSDEQKFLTQLLRRLCKRIEIKE</sequence>
<accession>A0A0U1P055</accession>
<dbReference type="InterPro" id="IPR000835">
    <property type="entry name" value="HTH_MarR-typ"/>
</dbReference>
<dbReference type="GO" id="GO:0003677">
    <property type="term" value="F:DNA binding"/>
    <property type="evidence" value="ECO:0007669"/>
    <property type="project" value="UniProtKB-KW"/>
</dbReference>
<dbReference type="RefSeq" id="WP_090636347.1">
    <property type="nucleotide sequence ID" value="NZ_CVRB01000003.1"/>
</dbReference>
<keyword evidence="3" id="KW-0804">Transcription</keyword>
<dbReference type="EMBL" id="CVRB01000003">
    <property type="protein sequence ID" value="CRK83611.1"/>
    <property type="molecule type" value="Genomic_DNA"/>
</dbReference>
<dbReference type="Proteomes" id="UP000199087">
    <property type="component" value="Unassembled WGS sequence"/>
</dbReference>
<proteinExistence type="predicted"/>
<evidence type="ECO:0000259" key="4">
    <source>
        <dbReference type="PROSITE" id="PS50995"/>
    </source>
</evidence>
<keyword evidence="2" id="KW-0238">DNA-binding</keyword>
<dbReference type="GO" id="GO:0003700">
    <property type="term" value="F:DNA-binding transcription factor activity"/>
    <property type="evidence" value="ECO:0007669"/>
    <property type="project" value="InterPro"/>
</dbReference>
<dbReference type="OrthoDB" id="3237509at2"/>
<dbReference type="GO" id="GO:0006950">
    <property type="term" value="P:response to stress"/>
    <property type="evidence" value="ECO:0007669"/>
    <property type="project" value="TreeGrafter"/>
</dbReference>
<dbReference type="InterPro" id="IPR036390">
    <property type="entry name" value="WH_DNA-bd_sf"/>
</dbReference>
<name>A0A0U1P055_9BACI</name>
<feature type="domain" description="HTH marR-type" evidence="4">
    <location>
        <begin position="26"/>
        <end position="159"/>
    </location>
</feature>
<evidence type="ECO:0000256" key="1">
    <source>
        <dbReference type="ARBA" id="ARBA00023015"/>
    </source>
</evidence>
<dbReference type="SMART" id="SM00347">
    <property type="entry name" value="HTH_MARR"/>
    <property type="match status" value="1"/>
</dbReference>
<dbReference type="STRING" id="1499688.BN000_03583"/>
<gene>
    <name evidence="5" type="primary">ywaE</name>
    <name evidence="5" type="ORF">BN000_03583</name>
</gene>
<keyword evidence="1" id="KW-0805">Transcription regulation</keyword>
<dbReference type="PRINTS" id="PR00598">
    <property type="entry name" value="HTHMARR"/>
</dbReference>
<evidence type="ECO:0000313" key="6">
    <source>
        <dbReference type="Proteomes" id="UP000199087"/>
    </source>
</evidence>
<dbReference type="Gene3D" id="1.10.10.10">
    <property type="entry name" value="Winged helix-like DNA-binding domain superfamily/Winged helix DNA-binding domain"/>
    <property type="match status" value="1"/>
</dbReference>
<reference evidence="6" key="1">
    <citation type="submission" date="2015-05" db="EMBL/GenBank/DDBJ databases">
        <authorList>
            <person name="Urmite Genomes"/>
        </authorList>
    </citation>
    <scope>NUCLEOTIDE SEQUENCE [LARGE SCALE GENOMIC DNA]</scope>
    <source>
        <strain evidence="6">LF1</strain>
    </source>
</reference>
<dbReference type="PANTHER" id="PTHR33164">
    <property type="entry name" value="TRANSCRIPTIONAL REGULATOR, MARR FAMILY"/>
    <property type="match status" value="1"/>
</dbReference>
<dbReference type="AlphaFoldDB" id="A0A0U1P055"/>
<evidence type="ECO:0000256" key="2">
    <source>
        <dbReference type="ARBA" id="ARBA00023125"/>
    </source>
</evidence>
<protein>
    <submittedName>
        <fullName evidence="5">MarR family transcriptional regulator</fullName>
    </submittedName>
</protein>
<dbReference type="PANTHER" id="PTHR33164:SF89">
    <property type="entry name" value="MARR FAMILY REGULATORY PROTEIN"/>
    <property type="match status" value="1"/>
</dbReference>
<dbReference type="PROSITE" id="PS50995">
    <property type="entry name" value="HTH_MARR_2"/>
    <property type="match status" value="1"/>
</dbReference>
<evidence type="ECO:0000256" key="3">
    <source>
        <dbReference type="ARBA" id="ARBA00023163"/>
    </source>
</evidence>
<dbReference type="PROSITE" id="PS01117">
    <property type="entry name" value="HTH_MARR_1"/>
    <property type="match status" value="1"/>
</dbReference>
<dbReference type="Pfam" id="PF01047">
    <property type="entry name" value="MarR"/>
    <property type="match status" value="1"/>
</dbReference>
<keyword evidence="6" id="KW-1185">Reference proteome</keyword>
<dbReference type="InterPro" id="IPR023187">
    <property type="entry name" value="Tscrpt_reg_MarR-type_CS"/>
</dbReference>
<organism evidence="5 6">
    <name type="scientific">Neobacillus massiliamazoniensis</name>
    <dbReference type="NCBI Taxonomy" id="1499688"/>
    <lineage>
        <taxon>Bacteria</taxon>
        <taxon>Bacillati</taxon>
        <taxon>Bacillota</taxon>
        <taxon>Bacilli</taxon>
        <taxon>Bacillales</taxon>
        <taxon>Bacillaceae</taxon>
        <taxon>Neobacillus</taxon>
    </lineage>
</organism>
<evidence type="ECO:0000313" key="5">
    <source>
        <dbReference type="EMBL" id="CRK83611.1"/>
    </source>
</evidence>
<dbReference type="InterPro" id="IPR036388">
    <property type="entry name" value="WH-like_DNA-bd_sf"/>
</dbReference>
<dbReference type="InterPro" id="IPR039422">
    <property type="entry name" value="MarR/SlyA-like"/>
</dbReference>
<dbReference type="SUPFAM" id="SSF46785">
    <property type="entry name" value="Winged helix' DNA-binding domain"/>
    <property type="match status" value="1"/>
</dbReference>